<keyword evidence="16" id="KW-0812">Transmembrane</keyword>
<keyword evidence="7" id="KW-0479">Metal-binding</keyword>
<dbReference type="InterPro" id="IPR013087">
    <property type="entry name" value="Znf_C2H2_type"/>
</dbReference>
<dbReference type="Pfam" id="PF07942">
    <property type="entry name" value="CARME"/>
    <property type="match status" value="1"/>
</dbReference>
<keyword evidence="5" id="KW-0808">Transferase</keyword>
<keyword evidence="9 14" id="KW-0863">Zinc-finger</keyword>
<sequence>MPVSIGRAAGIPPAAQPLLQKVLVRSSIVIAIYGVLSHNAPPKYSKWFALLVLFVGMVAILRSALRRMLTRLTPRPDTNERRALLDAVAGLQNYVPEMKQVAARRRMLFSHISARHQRLAKSTGYSRRLQEVDKAVTANGEISARIAKLAERDFNVTRAELLHSRAVRNVRVIELLKHFVRDWSEVGNRERSVTFPPILDALQAEFGNDIADKRVLVPGAGVGRLAYEISQLGCQTEANEYSHLMHLGNIFVLEQSKNSCSVYPYVHNFSHQISGKEQLRPVLFPDVEPENRDRINNSYGDFMRLAGSQRVYDAVVTLFFIDTAENVLTYIDAIHQLLPAGGLWINTGPLKWGSAPRVEFTLEEVLNVISKMGFKIEKRWSKQAEYTADSECLWHGFYGIEGWAARKTEDNSFILRPPPIVDTQPRGDNIDQTRPDLMDGSSNNGSSPYLSMSDQMAYQHQPSPQQSRPSPPYPQTIDSPDVFVDARSLANSPSFFDPSARGNSQAQDAYNARFEGMISTEDLAQIWSANSGASTGSFTPLSMGQEFGSQDFPLFDNRVTTQSAQHLSHETGLLTDLLVADIPDGLIIPGTNEGVTDGSVSDIHSTSPYIHHRMRSPSIQSEYSSAAASPYFQPTADPTQSDASPLLHNAGDVDLDDLVNFTISEPEYEAANGGYNPKTDSEQAFPLPQVTISVAPSARPNEQLQQQQQLPNSATLSPPTGAGLHRRRSHSESSVKGNVTHSSLESRSDTGINIWPSADNLLPPSPGRGRQPQVGGPTRSRPSSSHSSTRAVSPYSDAMSDFDDDGAEFDDDASSVVSVNSTRTGRSVSVSSASSRRGSVSTTREQVIIMAQQNRGDKRVAKNPSTHGCPLCPKRFTRAYNLRSHLRTHTDERPYQCSVCGKAFARQHDRKRHESLHSGIKKFECKGELADGQGTWGCGRRFARADALGRHFRSEAGRECIRPLIEEEQRERQAAAMHMMQEQSQYGQSPYYDASASGNLLSVNNPQTSWLPLVLLQQYPSLSNMNLDDKGGVSDNSHLSGSENGEMSGSELEDEARI</sequence>
<dbReference type="GO" id="GO:0006357">
    <property type="term" value="P:regulation of transcription by RNA polymerase II"/>
    <property type="evidence" value="ECO:0007669"/>
    <property type="project" value="UniProtKB-ARBA"/>
</dbReference>
<keyword evidence="16" id="KW-0472">Membrane</keyword>
<evidence type="ECO:0000313" key="18">
    <source>
        <dbReference type="EMBL" id="KAJ8101726.1"/>
    </source>
</evidence>
<feature type="compositionally biased region" description="Acidic residues" evidence="15">
    <location>
        <begin position="800"/>
        <end position="813"/>
    </location>
</feature>
<dbReference type="FunFam" id="3.30.160.60:FF:000181">
    <property type="entry name" value="C2H2 type zinc finger protein"/>
    <property type="match status" value="1"/>
</dbReference>
<keyword evidence="10" id="KW-0862">Zinc</keyword>
<evidence type="ECO:0000256" key="10">
    <source>
        <dbReference type="ARBA" id="ARBA00022833"/>
    </source>
</evidence>
<gene>
    <name evidence="18" type="ORF">POJ06DRAFT_266338</name>
</gene>
<feature type="transmembrane region" description="Helical" evidence="16">
    <location>
        <begin position="47"/>
        <end position="65"/>
    </location>
</feature>
<evidence type="ECO:0000256" key="9">
    <source>
        <dbReference type="ARBA" id="ARBA00022771"/>
    </source>
</evidence>
<feature type="region of interest" description="Disordered" evidence="15">
    <location>
        <begin position="700"/>
        <end position="842"/>
    </location>
</feature>
<dbReference type="SMART" id="SM01296">
    <property type="entry name" value="N2227"/>
    <property type="match status" value="1"/>
</dbReference>
<evidence type="ECO:0000256" key="12">
    <source>
        <dbReference type="ARBA" id="ARBA00023163"/>
    </source>
</evidence>
<feature type="compositionally biased region" description="Low complexity" evidence="15">
    <location>
        <begin position="814"/>
        <end position="842"/>
    </location>
</feature>
<dbReference type="GO" id="GO:0071248">
    <property type="term" value="P:cellular response to metal ion"/>
    <property type="evidence" value="ECO:0007669"/>
    <property type="project" value="UniProtKB-ARBA"/>
</dbReference>
<dbReference type="GO" id="GO:0032259">
    <property type="term" value="P:methylation"/>
    <property type="evidence" value="ECO:0007669"/>
    <property type="project" value="UniProtKB-KW"/>
</dbReference>
<feature type="region of interest" description="Disordered" evidence="15">
    <location>
        <begin position="1026"/>
        <end position="1058"/>
    </location>
</feature>
<protein>
    <recommendedName>
        <fullName evidence="3">carnosine N-methyltransferase</fullName>
        <ecNumber evidence="3">2.1.1.22</ecNumber>
    </recommendedName>
</protein>
<name>A0AAD7VU72_9ASCO</name>
<keyword evidence="11" id="KW-0805">Transcription regulation</keyword>
<feature type="region of interest" description="Disordered" evidence="15">
    <location>
        <begin position="415"/>
        <end position="480"/>
    </location>
</feature>
<dbReference type="GO" id="GO:0030735">
    <property type="term" value="F:carnosine N-methyltransferase activity"/>
    <property type="evidence" value="ECO:0007669"/>
    <property type="project" value="UniProtKB-EC"/>
</dbReference>
<keyword evidence="13" id="KW-0539">Nucleus</keyword>
<feature type="domain" description="C2H2-type" evidence="17">
    <location>
        <begin position="867"/>
        <end position="894"/>
    </location>
</feature>
<evidence type="ECO:0000256" key="16">
    <source>
        <dbReference type="SAM" id="Phobius"/>
    </source>
</evidence>
<evidence type="ECO:0000256" key="11">
    <source>
        <dbReference type="ARBA" id="ARBA00023015"/>
    </source>
</evidence>
<evidence type="ECO:0000256" key="13">
    <source>
        <dbReference type="ARBA" id="ARBA00023242"/>
    </source>
</evidence>
<dbReference type="PANTHER" id="PTHR12303">
    <property type="entry name" value="CARNOSINE N-METHYLTRANSFERASE"/>
    <property type="match status" value="1"/>
</dbReference>
<evidence type="ECO:0000256" key="14">
    <source>
        <dbReference type="PROSITE-ProRule" id="PRU00042"/>
    </source>
</evidence>
<dbReference type="InterPro" id="IPR029063">
    <property type="entry name" value="SAM-dependent_MTases_sf"/>
</dbReference>
<keyword evidence="16" id="KW-1133">Transmembrane helix</keyword>
<comment type="subcellular location">
    <subcellularLocation>
        <location evidence="1">Nucleus</location>
    </subcellularLocation>
</comment>
<dbReference type="Pfam" id="PF00096">
    <property type="entry name" value="zf-C2H2"/>
    <property type="match status" value="2"/>
</dbReference>
<dbReference type="RefSeq" id="XP_056045176.1">
    <property type="nucleotide sequence ID" value="XM_056189144.1"/>
</dbReference>
<evidence type="ECO:0000256" key="2">
    <source>
        <dbReference type="ARBA" id="ARBA00010086"/>
    </source>
</evidence>
<evidence type="ECO:0000256" key="6">
    <source>
        <dbReference type="ARBA" id="ARBA00022691"/>
    </source>
</evidence>
<comment type="similarity">
    <text evidence="2">Belongs to the carnosine N-methyltransferase family.</text>
</comment>
<evidence type="ECO:0000256" key="7">
    <source>
        <dbReference type="ARBA" id="ARBA00022723"/>
    </source>
</evidence>
<accession>A0AAD7VU72</accession>
<dbReference type="GO" id="GO:0008270">
    <property type="term" value="F:zinc ion binding"/>
    <property type="evidence" value="ECO:0007669"/>
    <property type="project" value="UniProtKB-KW"/>
</dbReference>
<dbReference type="PROSITE" id="PS00028">
    <property type="entry name" value="ZINC_FINGER_C2H2_1"/>
    <property type="match status" value="2"/>
</dbReference>
<dbReference type="SUPFAM" id="SSF53335">
    <property type="entry name" value="S-adenosyl-L-methionine-dependent methyltransferases"/>
    <property type="match status" value="1"/>
</dbReference>
<evidence type="ECO:0000256" key="4">
    <source>
        <dbReference type="ARBA" id="ARBA00022603"/>
    </source>
</evidence>
<evidence type="ECO:0000259" key="17">
    <source>
        <dbReference type="PROSITE" id="PS50157"/>
    </source>
</evidence>
<feature type="region of interest" description="Disordered" evidence="15">
    <location>
        <begin position="614"/>
        <end position="650"/>
    </location>
</feature>
<dbReference type="PANTHER" id="PTHR12303:SF6">
    <property type="entry name" value="CARNOSINE N-METHYLTRANSFERASE"/>
    <property type="match status" value="1"/>
</dbReference>
<dbReference type="SUPFAM" id="SSF57667">
    <property type="entry name" value="beta-beta-alpha zinc fingers"/>
    <property type="match status" value="1"/>
</dbReference>
<dbReference type="Proteomes" id="UP001217417">
    <property type="component" value="Unassembled WGS sequence"/>
</dbReference>
<keyword evidence="6" id="KW-0949">S-adenosyl-L-methionine</keyword>
<organism evidence="18 19">
    <name type="scientific">Lipomyces tetrasporus</name>
    <dbReference type="NCBI Taxonomy" id="54092"/>
    <lineage>
        <taxon>Eukaryota</taxon>
        <taxon>Fungi</taxon>
        <taxon>Dikarya</taxon>
        <taxon>Ascomycota</taxon>
        <taxon>Saccharomycotina</taxon>
        <taxon>Lipomycetes</taxon>
        <taxon>Lipomycetales</taxon>
        <taxon>Lipomycetaceae</taxon>
        <taxon>Lipomyces</taxon>
    </lineage>
</organism>
<feature type="compositionally biased region" description="Basic and acidic residues" evidence="15">
    <location>
        <begin position="428"/>
        <end position="437"/>
    </location>
</feature>
<evidence type="ECO:0000256" key="3">
    <source>
        <dbReference type="ARBA" id="ARBA00012003"/>
    </source>
</evidence>
<reference evidence="18" key="1">
    <citation type="submission" date="2023-03" db="EMBL/GenBank/DDBJ databases">
        <title>Near-Complete genome sequence of Lipomyces tetrasporous NRRL Y-64009, an oleaginous yeast capable of growing on lignocellulosic hydrolysates.</title>
        <authorList>
            <consortium name="Lawrence Berkeley National Laboratory"/>
            <person name="Jagtap S.S."/>
            <person name="Liu J.-J."/>
            <person name="Walukiewicz H.E."/>
            <person name="Pangilinan J."/>
            <person name="Lipzen A."/>
            <person name="Ahrendt S."/>
            <person name="Koriabine M."/>
            <person name="Cobaugh K."/>
            <person name="Salamov A."/>
            <person name="Yoshinaga Y."/>
            <person name="Ng V."/>
            <person name="Daum C."/>
            <person name="Grigoriev I.V."/>
            <person name="Slininger P.J."/>
            <person name="Dien B.S."/>
            <person name="Jin Y.-S."/>
            <person name="Rao C.V."/>
        </authorList>
    </citation>
    <scope>NUCLEOTIDE SEQUENCE</scope>
    <source>
        <strain evidence="18">NRRL Y-64009</strain>
    </source>
</reference>
<keyword evidence="19" id="KW-1185">Reference proteome</keyword>
<dbReference type="Gene3D" id="3.40.50.150">
    <property type="entry name" value="Vaccinia Virus protein VP39"/>
    <property type="match status" value="1"/>
</dbReference>
<evidence type="ECO:0000256" key="15">
    <source>
        <dbReference type="SAM" id="MobiDB-lite"/>
    </source>
</evidence>
<dbReference type="FunFam" id="3.30.160.60:FF:000446">
    <property type="entry name" value="Zinc finger protein"/>
    <property type="match status" value="1"/>
</dbReference>
<dbReference type="EC" id="2.1.1.22" evidence="3"/>
<feature type="compositionally biased region" description="Low complexity" evidence="15">
    <location>
        <begin position="1040"/>
        <end position="1050"/>
    </location>
</feature>
<feature type="domain" description="C2H2-type" evidence="17">
    <location>
        <begin position="895"/>
        <end position="922"/>
    </location>
</feature>
<dbReference type="AlphaFoldDB" id="A0AAD7VU72"/>
<feature type="compositionally biased region" description="Polar residues" evidence="15">
    <location>
        <begin position="732"/>
        <end position="751"/>
    </location>
</feature>
<dbReference type="InterPro" id="IPR036236">
    <property type="entry name" value="Znf_C2H2_sf"/>
</dbReference>
<dbReference type="GO" id="GO:0071467">
    <property type="term" value="P:cellular response to pH"/>
    <property type="evidence" value="ECO:0007669"/>
    <property type="project" value="UniProtKB-ARBA"/>
</dbReference>
<dbReference type="GO" id="GO:0005634">
    <property type="term" value="C:nucleus"/>
    <property type="evidence" value="ECO:0007669"/>
    <property type="project" value="UniProtKB-SubCell"/>
</dbReference>
<dbReference type="PROSITE" id="PS50157">
    <property type="entry name" value="ZINC_FINGER_C2H2_2"/>
    <property type="match status" value="2"/>
</dbReference>
<evidence type="ECO:0000256" key="1">
    <source>
        <dbReference type="ARBA" id="ARBA00004123"/>
    </source>
</evidence>
<feature type="compositionally biased region" description="Low complexity" evidence="15">
    <location>
        <begin position="459"/>
        <end position="468"/>
    </location>
</feature>
<evidence type="ECO:0000256" key="5">
    <source>
        <dbReference type="ARBA" id="ARBA00022679"/>
    </source>
</evidence>
<feature type="compositionally biased region" description="Polar residues" evidence="15">
    <location>
        <begin position="440"/>
        <end position="458"/>
    </location>
</feature>
<dbReference type="InterPro" id="IPR012901">
    <property type="entry name" value="CARME"/>
</dbReference>
<evidence type="ECO:0000256" key="8">
    <source>
        <dbReference type="ARBA" id="ARBA00022737"/>
    </source>
</evidence>
<dbReference type="Gene3D" id="3.30.160.60">
    <property type="entry name" value="Classic Zinc Finger"/>
    <property type="match status" value="2"/>
</dbReference>
<keyword evidence="8" id="KW-0677">Repeat</keyword>
<dbReference type="EMBL" id="JARPMG010000003">
    <property type="protein sequence ID" value="KAJ8101726.1"/>
    <property type="molecule type" value="Genomic_DNA"/>
</dbReference>
<dbReference type="GeneID" id="80884310"/>
<feature type="compositionally biased region" description="Low complexity" evidence="15">
    <location>
        <begin position="767"/>
        <end position="794"/>
    </location>
</feature>
<feature type="compositionally biased region" description="Polar residues" evidence="15">
    <location>
        <begin position="617"/>
        <end position="627"/>
    </location>
</feature>
<keyword evidence="4" id="KW-0489">Methyltransferase</keyword>
<dbReference type="SMART" id="SM00355">
    <property type="entry name" value="ZnF_C2H2"/>
    <property type="match status" value="2"/>
</dbReference>
<proteinExistence type="inferred from homology"/>
<evidence type="ECO:0000313" key="19">
    <source>
        <dbReference type="Proteomes" id="UP001217417"/>
    </source>
</evidence>
<comment type="caution">
    <text evidence="18">The sequence shown here is derived from an EMBL/GenBank/DDBJ whole genome shotgun (WGS) entry which is preliminary data.</text>
</comment>
<keyword evidence="12" id="KW-0804">Transcription</keyword>